<name>A0AAV7E839_ARIFI</name>
<evidence type="ECO:0000256" key="1">
    <source>
        <dbReference type="ARBA" id="ARBA00005184"/>
    </source>
</evidence>
<evidence type="ECO:0000256" key="3">
    <source>
        <dbReference type="ARBA" id="ARBA00023085"/>
    </source>
</evidence>
<dbReference type="PANTHER" id="PTHR31707">
    <property type="entry name" value="PECTINESTERASE"/>
    <property type="match status" value="1"/>
</dbReference>
<reference evidence="5 6" key="1">
    <citation type="submission" date="2021-07" db="EMBL/GenBank/DDBJ databases">
        <title>The Aristolochia fimbriata genome: insights into angiosperm evolution, floral development and chemical biosynthesis.</title>
        <authorList>
            <person name="Jiao Y."/>
        </authorList>
    </citation>
    <scope>NUCLEOTIDE SEQUENCE [LARGE SCALE GENOMIC DNA]</scope>
    <source>
        <strain evidence="5">IBCAS-2021</strain>
        <tissue evidence="5">Leaf</tissue>
    </source>
</reference>
<sequence>MPFELDIGGGYTIAIPDRINLGGASGYFIPIPHRRLLFSFIRGLVLIFIAAASIAYRKLYDNNSEKRPESFTVAGDGRGDFTTISAAVASAPDHSPSPFRIYIKTGVYAEHVKVGRAKTHLEFIGDGIDKTVIVFGLSEAELNRTYSAATVYVRGDDFIARDITFINNAGPHGGGAPTFTSEGNRTALYRCKFQAYRATVYASTWPPFSATVVMQSLLDELIDPHGWLLYMTNGPSGYTGEYDNRGPGAKRLKSTTLRHSANLTAQGAQNFTVAKLLHGDEWLPPTGISYMVGLM</sequence>
<keyword evidence="2" id="KW-0378">Hydrolase</keyword>
<feature type="domain" description="Pectinesterase catalytic" evidence="4">
    <location>
        <begin position="205"/>
        <end position="280"/>
    </location>
</feature>
<gene>
    <name evidence="5" type="ORF">H6P81_015267</name>
</gene>
<organism evidence="5 6">
    <name type="scientific">Aristolochia fimbriata</name>
    <name type="common">White veined hardy Dutchman's pipe vine</name>
    <dbReference type="NCBI Taxonomy" id="158543"/>
    <lineage>
        <taxon>Eukaryota</taxon>
        <taxon>Viridiplantae</taxon>
        <taxon>Streptophyta</taxon>
        <taxon>Embryophyta</taxon>
        <taxon>Tracheophyta</taxon>
        <taxon>Spermatophyta</taxon>
        <taxon>Magnoliopsida</taxon>
        <taxon>Magnoliidae</taxon>
        <taxon>Piperales</taxon>
        <taxon>Aristolochiaceae</taxon>
        <taxon>Aristolochia</taxon>
    </lineage>
</organism>
<keyword evidence="6" id="KW-1185">Reference proteome</keyword>
<dbReference type="InterPro" id="IPR000070">
    <property type="entry name" value="Pectinesterase_cat"/>
</dbReference>
<dbReference type="InterPro" id="IPR012334">
    <property type="entry name" value="Pectin_lyas_fold"/>
</dbReference>
<dbReference type="SUPFAM" id="SSF51126">
    <property type="entry name" value="Pectin lyase-like"/>
    <property type="match status" value="1"/>
</dbReference>
<feature type="domain" description="Pectinesterase catalytic" evidence="4">
    <location>
        <begin position="72"/>
        <end position="203"/>
    </location>
</feature>
<evidence type="ECO:0000256" key="2">
    <source>
        <dbReference type="ARBA" id="ARBA00022801"/>
    </source>
</evidence>
<dbReference type="EMBL" id="JAINDJ010000006">
    <property type="protein sequence ID" value="KAG9443927.1"/>
    <property type="molecule type" value="Genomic_DNA"/>
</dbReference>
<accession>A0AAV7E839</accession>
<dbReference type="AlphaFoldDB" id="A0AAV7E839"/>
<keyword evidence="3" id="KW-0063">Aspartyl esterase</keyword>
<proteinExistence type="predicted"/>
<evidence type="ECO:0000313" key="5">
    <source>
        <dbReference type="EMBL" id="KAG9443927.1"/>
    </source>
</evidence>
<dbReference type="Gene3D" id="2.160.20.10">
    <property type="entry name" value="Single-stranded right-handed beta-helix, Pectin lyase-like"/>
    <property type="match status" value="2"/>
</dbReference>
<dbReference type="Pfam" id="PF01095">
    <property type="entry name" value="Pectinesterase"/>
    <property type="match status" value="2"/>
</dbReference>
<comment type="caution">
    <text evidence="5">The sequence shown here is derived from an EMBL/GenBank/DDBJ whole genome shotgun (WGS) entry which is preliminary data.</text>
</comment>
<protein>
    <recommendedName>
        <fullName evidence="4">Pectinesterase catalytic domain-containing protein</fullName>
    </recommendedName>
</protein>
<dbReference type="Proteomes" id="UP000825729">
    <property type="component" value="Unassembled WGS sequence"/>
</dbReference>
<dbReference type="InterPro" id="IPR011050">
    <property type="entry name" value="Pectin_lyase_fold/virulence"/>
</dbReference>
<evidence type="ECO:0000313" key="6">
    <source>
        <dbReference type="Proteomes" id="UP000825729"/>
    </source>
</evidence>
<dbReference type="GO" id="GO:0042545">
    <property type="term" value="P:cell wall modification"/>
    <property type="evidence" value="ECO:0007669"/>
    <property type="project" value="InterPro"/>
</dbReference>
<comment type="pathway">
    <text evidence="1">Glycan metabolism; pectin degradation; 2-dehydro-3-deoxy-D-gluconate from pectin: step 1/5.</text>
</comment>
<evidence type="ECO:0000259" key="4">
    <source>
        <dbReference type="Pfam" id="PF01095"/>
    </source>
</evidence>
<dbReference type="GO" id="GO:0030599">
    <property type="term" value="F:pectinesterase activity"/>
    <property type="evidence" value="ECO:0007669"/>
    <property type="project" value="InterPro"/>
</dbReference>